<evidence type="ECO:0000256" key="6">
    <source>
        <dbReference type="RuleBase" id="RU366017"/>
    </source>
</evidence>
<dbReference type="PANTHER" id="PTHR31362">
    <property type="entry name" value="GLYCOSYLTRANSFERASE STELLO1-RELATED"/>
    <property type="match status" value="1"/>
</dbReference>
<evidence type="ECO:0000256" key="5">
    <source>
        <dbReference type="ARBA" id="ARBA00023136"/>
    </source>
</evidence>
<gene>
    <name evidence="7" type="primary">Necator_chrIII.g12161</name>
    <name evidence="7" type="ORF">RB195_011395</name>
</gene>
<comment type="subcellular location">
    <subcellularLocation>
        <location evidence="1">Membrane</location>
        <topology evidence="1">Single-pass membrane protein</topology>
    </subcellularLocation>
</comment>
<protein>
    <recommendedName>
        <fullName evidence="6">Glycosyltransferase family 92 protein</fullName>
        <ecNumber evidence="6">2.4.1.-</ecNumber>
    </recommendedName>
</protein>
<reference evidence="7 8" key="1">
    <citation type="submission" date="2023-08" db="EMBL/GenBank/DDBJ databases">
        <title>A Necator americanus chromosomal reference genome.</title>
        <authorList>
            <person name="Ilik V."/>
            <person name="Petrzelkova K.J."/>
            <person name="Pardy F."/>
            <person name="Fuh T."/>
            <person name="Niatou-Singa F.S."/>
            <person name="Gouil Q."/>
            <person name="Baker L."/>
            <person name="Ritchie M.E."/>
            <person name="Jex A.R."/>
            <person name="Gazzola D."/>
            <person name="Li H."/>
            <person name="Toshio Fujiwara R."/>
            <person name="Zhan B."/>
            <person name="Aroian R.V."/>
            <person name="Pafco B."/>
            <person name="Schwarz E.M."/>
        </authorList>
    </citation>
    <scope>NUCLEOTIDE SEQUENCE [LARGE SCALE GENOMIC DNA]</scope>
    <source>
        <strain evidence="7 8">Aroian</strain>
        <tissue evidence="7">Whole animal</tissue>
    </source>
</reference>
<dbReference type="Proteomes" id="UP001303046">
    <property type="component" value="Unassembled WGS sequence"/>
</dbReference>
<evidence type="ECO:0000313" key="8">
    <source>
        <dbReference type="Proteomes" id="UP001303046"/>
    </source>
</evidence>
<dbReference type="EC" id="2.4.1.-" evidence="6"/>
<organism evidence="7 8">
    <name type="scientific">Necator americanus</name>
    <name type="common">Human hookworm</name>
    <dbReference type="NCBI Taxonomy" id="51031"/>
    <lineage>
        <taxon>Eukaryota</taxon>
        <taxon>Metazoa</taxon>
        <taxon>Ecdysozoa</taxon>
        <taxon>Nematoda</taxon>
        <taxon>Chromadorea</taxon>
        <taxon>Rhabditida</taxon>
        <taxon>Rhabditina</taxon>
        <taxon>Rhabditomorpha</taxon>
        <taxon>Strongyloidea</taxon>
        <taxon>Ancylostomatidae</taxon>
        <taxon>Bunostominae</taxon>
        <taxon>Necator</taxon>
    </lineage>
</organism>
<keyword evidence="8" id="KW-1185">Reference proteome</keyword>
<dbReference type="InterPro" id="IPR005049">
    <property type="entry name" value="STL-like"/>
</dbReference>
<comment type="caution">
    <text evidence="7">The sequence shown here is derived from an EMBL/GenBank/DDBJ whole genome shotgun (WGS) entry which is preliminary data.</text>
</comment>
<comment type="similarity">
    <text evidence="2 6">Belongs to the glycosyltransferase 92 family.</text>
</comment>
<evidence type="ECO:0000256" key="3">
    <source>
        <dbReference type="ARBA" id="ARBA00022676"/>
    </source>
</evidence>
<keyword evidence="4 6" id="KW-0808">Transferase</keyword>
<evidence type="ECO:0000256" key="1">
    <source>
        <dbReference type="ARBA" id="ARBA00004167"/>
    </source>
</evidence>
<proteinExistence type="inferred from homology"/>
<dbReference type="PANTHER" id="PTHR31362:SF0">
    <property type="entry name" value="EXOSTOSIN DOMAIN-CONTAINING PROTEIN-RELATED"/>
    <property type="match status" value="1"/>
</dbReference>
<dbReference type="EMBL" id="JAVFWL010000003">
    <property type="protein sequence ID" value="KAK6744644.1"/>
    <property type="molecule type" value="Genomic_DNA"/>
</dbReference>
<accession>A0ABR1D282</accession>
<name>A0ABR1D282_NECAM</name>
<dbReference type="InterPro" id="IPR008166">
    <property type="entry name" value="Glyco_transf_92"/>
</dbReference>
<dbReference type="Pfam" id="PF01697">
    <property type="entry name" value="Glyco_transf_92"/>
    <property type="match status" value="1"/>
</dbReference>
<evidence type="ECO:0000313" key="7">
    <source>
        <dbReference type="EMBL" id="KAK6744644.1"/>
    </source>
</evidence>
<keyword evidence="3 6" id="KW-0328">Glycosyltransferase</keyword>
<keyword evidence="5" id="KW-0472">Membrane</keyword>
<evidence type="ECO:0000256" key="2">
    <source>
        <dbReference type="ARBA" id="ARBA00007647"/>
    </source>
</evidence>
<sequence>MADVSNSFSAWKTLPKEELSLCIAIRRSESPPHLYEALIKYYEKIGIAEVIRFREYNDRPGQEWQLVGTQDCLQRSRHHSRYAIFQDLDERIVPAGDVKLRNLIKETMEISGKIAMISFVGERVERTSRLPLEYKGSNTLKYHLPTFVFYQTNIMRRSPKCAIDPRRVLLMWVHHVEVYFPGYTGYELPPEKAILRHYRDLTRANLTRRLRPITHWFMYTKIGYPAKLMPLLYRQVETTLNQIFLDGYNSDFSGTYPSRSDIPAAFGLFWLREHFSQKNRVNKGFSLSLDGKGKERKQLMMFRELEEWCGIANYSKGFPKIIAPFNYINVTEEEIYQGYFSYVCLLKAKYLHLDDITGFFVMSDDATFNFWHTLNLRNVMHPTGITYQDYTGMWWPSPYGKPAVELAVMLIIDKYRNDLSVQKMWKKYQEGLLANGFIRSAHRQLTEVDGWCMSDLYYVPATELHYFSELMIIFFEARLFHEIAISKFLYTVKHYRLDPSEYKYLWEQEREKWAELYSEDLVLLHPIKFSLFVDLDQRSQFCNTVVRTFKKALFDGIGILKTLH</sequence>
<evidence type="ECO:0000256" key="4">
    <source>
        <dbReference type="ARBA" id="ARBA00022679"/>
    </source>
</evidence>
<dbReference type="Pfam" id="PF03385">
    <property type="entry name" value="STELLO"/>
    <property type="match status" value="1"/>
</dbReference>